<name>A0A919XNS2_9BACL</name>
<dbReference type="AlphaFoldDB" id="A0A919XNS2"/>
<evidence type="ECO:0000313" key="3">
    <source>
        <dbReference type="EMBL" id="GIO34793.1"/>
    </source>
</evidence>
<gene>
    <name evidence="3" type="ORF">J2TS6_59340</name>
</gene>
<proteinExistence type="predicted"/>
<keyword evidence="4" id="KW-1185">Reference proteome</keyword>
<feature type="chain" id="PRO_5039236649" description="DUF916 domain-containing protein" evidence="2">
    <location>
        <begin position="24"/>
        <end position="846"/>
    </location>
</feature>
<dbReference type="EMBL" id="BORQ01000013">
    <property type="protein sequence ID" value="GIO34793.1"/>
    <property type="molecule type" value="Genomic_DNA"/>
</dbReference>
<evidence type="ECO:0000313" key="4">
    <source>
        <dbReference type="Proteomes" id="UP000679779"/>
    </source>
</evidence>
<protein>
    <recommendedName>
        <fullName evidence="5">DUF916 domain-containing protein</fullName>
    </recommendedName>
</protein>
<reference evidence="3" key="1">
    <citation type="submission" date="2021-03" db="EMBL/GenBank/DDBJ databases">
        <title>Antimicrobial resistance genes in bacteria isolated from Japanese honey, and their potential for conferring macrolide and lincosamide resistance in the American foulbrood pathogen Paenibacillus larvae.</title>
        <authorList>
            <person name="Okamoto M."/>
            <person name="Kumagai M."/>
            <person name="Kanamori H."/>
            <person name="Takamatsu D."/>
        </authorList>
    </citation>
    <scope>NUCLEOTIDE SEQUENCE</scope>
    <source>
        <strain evidence="3">J2TS6</strain>
    </source>
</reference>
<feature type="region of interest" description="Disordered" evidence="1">
    <location>
        <begin position="406"/>
        <end position="426"/>
    </location>
</feature>
<accession>A0A919XNS2</accession>
<evidence type="ECO:0000256" key="1">
    <source>
        <dbReference type="SAM" id="MobiDB-lite"/>
    </source>
</evidence>
<keyword evidence="2" id="KW-0732">Signal</keyword>
<sequence>MRNVTKFCGILFSLLLISQYPPAVTEAASGTPGMAVTSSLGSIAISSRMKVTLEDVNLWSQAGGNILTYTLSYKNTGSGSVSLLNFFSKVKTPGGSLIMGHPVSMDAAKKTIQPEETLRVTYYANLKQIQSLKGITIPLYVWDAGTKGYLKLAGTFGVPANGSNETPYGKSLNTILDNMPVTARGESLEVLKYGGKTYAKVGFSLTNRGKKVLEDPGYAAYLVSGGGSMFKLALGATTVFKVQPGEKKLISYLCEIPPNIPTDRMKLQFTQKDDALQLEYAKFAFRLPPATVPNLIVGQGAVKKMMIDQNSVEAQLQNAGVSAENGKAIWSIQFRLKNNGNKPVTLPSYNLYVRTSSGKSFPVDSKGLSGLALKPMEEKIIPIGAQIPLEVEQDALRLEWIESAGKEQAGDGNTKDTPQTGNTTGASVGGKINLPIAYFVIPYRPQTDAQKGVTYAETNTFGGFNYTLESLRRLPWKDEDILAVKLKLTNTQSVDLELPALKGSLKADLLDLSSTTEIWMDREVSALRPGESAEMNVLAHIPYTQPFKTLKVILYALDKEEKTPFLSLSTPNVITAAEAVKPEKGLALSMAGKSLQLFDCQTSVYEGSHANIVFTEMLLDSGGKRRIELPRFYAYYETGDGEIYEAEAVHPEKPASPGARQQVAFRAKLPKSVNISDLKLVFGSEITGNHLTKPEEEPTGFIDAASLELEPGMIRPKTGLTQISAYPYTLSVLNLSGSMAEKSETVNIAMSYDLQRDDANETGAYDHKLILRITDPSGQSQEKKVSLGTDLNEGARNAYSASFTSGRYRNLGGGGWKLTLYDEMLGERIELGSQSFYVTEEKPQSE</sequence>
<dbReference type="RefSeq" id="WP_160045163.1">
    <property type="nucleotide sequence ID" value="NZ_BORQ01000013.1"/>
</dbReference>
<organism evidence="3 4">
    <name type="scientific">Paenibacillus albilobatus</name>
    <dbReference type="NCBI Taxonomy" id="2716884"/>
    <lineage>
        <taxon>Bacteria</taxon>
        <taxon>Bacillati</taxon>
        <taxon>Bacillota</taxon>
        <taxon>Bacilli</taxon>
        <taxon>Bacillales</taxon>
        <taxon>Paenibacillaceae</taxon>
        <taxon>Paenibacillus</taxon>
    </lineage>
</organism>
<comment type="caution">
    <text evidence="3">The sequence shown here is derived from an EMBL/GenBank/DDBJ whole genome shotgun (WGS) entry which is preliminary data.</text>
</comment>
<evidence type="ECO:0008006" key="5">
    <source>
        <dbReference type="Google" id="ProtNLM"/>
    </source>
</evidence>
<feature type="compositionally biased region" description="Polar residues" evidence="1">
    <location>
        <begin position="415"/>
        <end position="426"/>
    </location>
</feature>
<dbReference type="Proteomes" id="UP000679779">
    <property type="component" value="Unassembled WGS sequence"/>
</dbReference>
<evidence type="ECO:0000256" key="2">
    <source>
        <dbReference type="SAM" id="SignalP"/>
    </source>
</evidence>
<feature type="signal peptide" evidence="2">
    <location>
        <begin position="1"/>
        <end position="23"/>
    </location>
</feature>